<evidence type="ECO:0000259" key="2">
    <source>
        <dbReference type="Pfam" id="PF00156"/>
    </source>
</evidence>
<gene>
    <name evidence="3" type="ORF">J2S44_002719</name>
</gene>
<keyword evidence="4" id="KW-1185">Reference proteome</keyword>
<dbReference type="AlphaFoldDB" id="A0AAE4CV64"/>
<dbReference type="Gene3D" id="3.40.50.2020">
    <property type="match status" value="1"/>
</dbReference>
<dbReference type="InterPro" id="IPR000836">
    <property type="entry name" value="PRTase_dom"/>
</dbReference>
<evidence type="ECO:0000313" key="3">
    <source>
        <dbReference type="EMBL" id="MDR7322469.1"/>
    </source>
</evidence>
<dbReference type="Pfam" id="PF00156">
    <property type="entry name" value="Pribosyltran"/>
    <property type="match status" value="1"/>
</dbReference>
<proteinExistence type="inferred from homology"/>
<dbReference type="InterPro" id="IPR051910">
    <property type="entry name" value="ComF/GntX_DNA_util-trans"/>
</dbReference>
<dbReference type="PANTHER" id="PTHR47505:SF1">
    <property type="entry name" value="DNA UTILIZATION PROTEIN YHGH"/>
    <property type="match status" value="1"/>
</dbReference>
<protein>
    <submittedName>
        <fullName evidence="3">Amidophosphoribosyltransferase</fullName>
    </submittedName>
</protein>
<dbReference type="PANTHER" id="PTHR47505">
    <property type="entry name" value="DNA UTILIZATION PROTEIN YHGH"/>
    <property type="match status" value="1"/>
</dbReference>
<dbReference type="RefSeq" id="WP_310412920.1">
    <property type="nucleotide sequence ID" value="NZ_JAVDYC010000001.1"/>
</dbReference>
<dbReference type="InterPro" id="IPR029057">
    <property type="entry name" value="PRTase-like"/>
</dbReference>
<evidence type="ECO:0000256" key="1">
    <source>
        <dbReference type="ARBA" id="ARBA00008007"/>
    </source>
</evidence>
<accession>A0AAE4CV64</accession>
<dbReference type="Proteomes" id="UP001183629">
    <property type="component" value="Unassembled WGS sequence"/>
</dbReference>
<comment type="similarity">
    <text evidence="1">Belongs to the ComF/GntX family.</text>
</comment>
<sequence>MGESSVRRDAGAPGGPAAAGLWATLTDLVLPSACAGCGATGRALRRAVCADCAAALRALTPFATGPDPAPPGFPPCAALGPYAGVLRAALLDYKERGRRALARPLGLLLGDVIAAAAPAPAVVLVPVPSTPRAVRERQGDHLAALAGWAATRLRDAGVRTTLARPLAARSAADSTRLSAAGRMAEATAKFRLRARAADRLRDTPGTTILVDDIVTTGATLAVIAERLRAAGVAVTGAAVLAATLRRTPLSPERAGCANLLDTVLGTERDAGRNTG</sequence>
<comment type="caution">
    <text evidence="3">The sequence shown here is derived from an EMBL/GenBank/DDBJ whole genome shotgun (WGS) entry which is preliminary data.</text>
</comment>
<feature type="domain" description="Phosphoribosyltransferase" evidence="2">
    <location>
        <begin position="206"/>
        <end position="247"/>
    </location>
</feature>
<name>A0AAE4CV64_9ACTN</name>
<organism evidence="3 4">
    <name type="scientific">Catenuloplanes niger</name>
    <dbReference type="NCBI Taxonomy" id="587534"/>
    <lineage>
        <taxon>Bacteria</taxon>
        <taxon>Bacillati</taxon>
        <taxon>Actinomycetota</taxon>
        <taxon>Actinomycetes</taxon>
        <taxon>Micromonosporales</taxon>
        <taxon>Micromonosporaceae</taxon>
        <taxon>Catenuloplanes</taxon>
    </lineage>
</organism>
<reference evidence="3 4" key="1">
    <citation type="submission" date="2023-07" db="EMBL/GenBank/DDBJ databases">
        <title>Sequencing the genomes of 1000 actinobacteria strains.</title>
        <authorList>
            <person name="Klenk H.-P."/>
        </authorList>
    </citation>
    <scope>NUCLEOTIDE SEQUENCE [LARGE SCALE GENOMIC DNA]</scope>
    <source>
        <strain evidence="3 4">DSM 44711</strain>
    </source>
</reference>
<evidence type="ECO:0000313" key="4">
    <source>
        <dbReference type="Proteomes" id="UP001183629"/>
    </source>
</evidence>
<dbReference type="SUPFAM" id="SSF53271">
    <property type="entry name" value="PRTase-like"/>
    <property type="match status" value="1"/>
</dbReference>
<dbReference type="EMBL" id="JAVDYC010000001">
    <property type="protein sequence ID" value="MDR7322469.1"/>
    <property type="molecule type" value="Genomic_DNA"/>
</dbReference>